<dbReference type="OrthoDB" id="75724at2759"/>
<dbReference type="PANTHER" id="PTHR45932">
    <property type="entry name" value="PATELLIN-1"/>
    <property type="match status" value="1"/>
</dbReference>
<dbReference type="GO" id="GO:0008289">
    <property type="term" value="F:lipid binding"/>
    <property type="evidence" value="ECO:0007669"/>
    <property type="project" value="InterPro"/>
</dbReference>
<proteinExistence type="predicted"/>
<comment type="caution">
    <text evidence="1">The sequence shown here is derived from an EMBL/GenBank/DDBJ whole genome shotgun (WGS) entry which is preliminary data.</text>
</comment>
<dbReference type="InterPro" id="IPR036865">
    <property type="entry name" value="CRAL-TRIO_dom_sf"/>
</dbReference>
<dbReference type="EMBL" id="SZYD01000011">
    <property type="protein sequence ID" value="KAD4888022.1"/>
    <property type="molecule type" value="Genomic_DNA"/>
</dbReference>
<evidence type="ECO:0000313" key="1">
    <source>
        <dbReference type="EMBL" id="KAD4888022.1"/>
    </source>
</evidence>
<dbReference type="AlphaFoldDB" id="A0A5N6NG50"/>
<reference evidence="1 2" key="1">
    <citation type="submission" date="2019-05" db="EMBL/GenBank/DDBJ databases">
        <title>Mikania micrantha, genome provides insights into the molecular mechanism of rapid growth.</title>
        <authorList>
            <person name="Liu B."/>
        </authorList>
    </citation>
    <scope>NUCLEOTIDE SEQUENCE [LARGE SCALE GENOMIC DNA]</scope>
    <source>
        <strain evidence="1">NLD-2019</strain>
        <tissue evidence="1">Leaf</tissue>
    </source>
</reference>
<gene>
    <name evidence="1" type="ORF">E3N88_20095</name>
</gene>
<evidence type="ECO:0000313" key="2">
    <source>
        <dbReference type="Proteomes" id="UP000326396"/>
    </source>
</evidence>
<accession>A0A5N6NG50</accession>
<dbReference type="InterPro" id="IPR044834">
    <property type="entry name" value="PATL"/>
</dbReference>
<dbReference type="PANTHER" id="PTHR45932:SF6">
    <property type="entry name" value="PATELLIN-3"/>
    <property type="match status" value="1"/>
</dbReference>
<name>A0A5N6NG50_9ASTR</name>
<dbReference type="Gene3D" id="3.40.525.10">
    <property type="entry name" value="CRAL-TRIO lipid binding domain"/>
    <property type="match status" value="1"/>
</dbReference>
<sequence length="138" mass="15773">MPEKFSSAKTVMQVKKLYCIQFLERSIRKLDFRSSGVNNIFQVNDLMNAPGPRKRELRLATTQALPLLQDNYPEFVAKQVCLKDDLPFLYRQECLHRSTPSLKYGYTGAPPGTSSHVFGTFGSWIRVHMNSILQPYGT</sequence>
<dbReference type="Proteomes" id="UP000326396">
    <property type="component" value="Linkage Group LG19"/>
</dbReference>
<protein>
    <submittedName>
        <fullName evidence="1">Uncharacterized protein</fullName>
    </submittedName>
</protein>
<organism evidence="1 2">
    <name type="scientific">Mikania micrantha</name>
    <name type="common">bitter vine</name>
    <dbReference type="NCBI Taxonomy" id="192012"/>
    <lineage>
        <taxon>Eukaryota</taxon>
        <taxon>Viridiplantae</taxon>
        <taxon>Streptophyta</taxon>
        <taxon>Embryophyta</taxon>
        <taxon>Tracheophyta</taxon>
        <taxon>Spermatophyta</taxon>
        <taxon>Magnoliopsida</taxon>
        <taxon>eudicotyledons</taxon>
        <taxon>Gunneridae</taxon>
        <taxon>Pentapetalae</taxon>
        <taxon>asterids</taxon>
        <taxon>campanulids</taxon>
        <taxon>Asterales</taxon>
        <taxon>Asteraceae</taxon>
        <taxon>Asteroideae</taxon>
        <taxon>Heliantheae alliance</taxon>
        <taxon>Eupatorieae</taxon>
        <taxon>Mikania</taxon>
    </lineage>
</organism>
<keyword evidence="2" id="KW-1185">Reference proteome</keyword>